<evidence type="ECO:0000256" key="2">
    <source>
        <dbReference type="ARBA" id="ARBA00022741"/>
    </source>
</evidence>
<sequence>MSENPIWKRQQQILQHLVSAGAITRGQAHGMAPSETMGAIVNDILRMASGKDDEVAAAVGKVCDAVLFDGIEEGRTCHFSETHTDFVIYDAVVYTPNPLENSVLQNAGALIRREKLPPVKRVGVIGAQRLAALRQAYLQDDDDDVVDLDQEVQKERAKKLVEDVLRDAAARSATDVHLQPSQQSDKIQVRFRIDGSLRSIKSYPISLHESVLRAIVDGFANEQIDVTNPQDMNFMFKVSASKEIELRVSTIPAKTRGGATLKVVLRLLANDKGLVSLSDLGMSEHNVATMKELGALPSGLVLVTGPTGSGKTTTLATEMVDAYQNDPNRNFHTLEEPVEMRHEGMTHTECGKRLSFADALRSVLRQDPDVILVGEIRDTETAELAYQAAMTGHLVFSTLHTNNAHLSVDRLLMMGIKRDIIATNTTAIAAQRLIGKLCPHCRVKTRLADDPVRFVKYGSNGVFNGDSDPIVYKANPNGCAECKAGANGMKGRTGIIEILRFTPEIQDAILDGVPGRVLRRSGLEEGAFKDLWDDGLRLVKAGVTTLEELERRLNPYLDDRPGESSHGRSTAARPRASHSASQSITLHPSL</sequence>
<dbReference type="AlphaFoldDB" id="A0A427DMU7"/>
<dbReference type="PROSITE" id="PS00662">
    <property type="entry name" value="T2SP_E"/>
    <property type="match status" value="1"/>
</dbReference>
<dbReference type="GO" id="GO:0016887">
    <property type="term" value="F:ATP hydrolysis activity"/>
    <property type="evidence" value="ECO:0007669"/>
    <property type="project" value="TreeGrafter"/>
</dbReference>
<dbReference type="RefSeq" id="WP_125940408.1">
    <property type="nucleotide sequence ID" value="NZ_RHQL01000021.1"/>
</dbReference>
<evidence type="ECO:0000259" key="5">
    <source>
        <dbReference type="PROSITE" id="PS00662"/>
    </source>
</evidence>
<dbReference type="GO" id="GO:0005524">
    <property type="term" value="F:ATP binding"/>
    <property type="evidence" value="ECO:0007669"/>
    <property type="project" value="UniProtKB-KW"/>
</dbReference>
<evidence type="ECO:0000256" key="1">
    <source>
        <dbReference type="ARBA" id="ARBA00006611"/>
    </source>
</evidence>
<keyword evidence="2" id="KW-0547">Nucleotide-binding</keyword>
<feature type="region of interest" description="Disordered" evidence="4">
    <location>
        <begin position="554"/>
        <end position="590"/>
    </location>
</feature>
<dbReference type="PANTHER" id="PTHR30258:SF2">
    <property type="entry name" value="COMG OPERON PROTEIN 1"/>
    <property type="match status" value="1"/>
</dbReference>
<name>A0A427DMU7_9GAMM</name>
<dbReference type="SUPFAM" id="SSF52540">
    <property type="entry name" value="P-loop containing nucleoside triphosphate hydrolases"/>
    <property type="match status" value="1"/>
</dbReference>
<feature type="compositionally biased region" description="Polar residues" evidence="4">
    <location>
        <begin position="578"/>
        <end position="590"/>
    </location>
</feature>
<comment type="caution">
    <text evidence="6">The sequence shown here is derived from an EMBL/GenBank/DDBJ whole genome shotgun (WGS) entry which is preliminary data.</text>
</comment>
<dbReference type="GO" id="GO:0005886">
    <property type="term" value="C:plasma membrane"/>
    <property type="evidence" value="ECO:0007669"/>
    <property type="project" value="TreeGrafter"/>
</dbReference>
<organism evidence="6 7">
    <name type="scientific">Stutzerimonas xanthomarina</name>
    <dbReference type="NCBI Taxonomy" id="271420"/>
    <lineage>
        <taxon>Bacteria</taxon>
        <taxon>Pseudomonadati</taxon>
        <taxon>Pseudomonadota</taxon>
        <taxon>Gammaproteobacteria</taxon>
        <taxon>Pseudomonadales</taxon>
        <taxon>Pseudomonadaceae</taxon>
        <taxon>Stutzerimonas</taxon>
    </lineage>
</organism>
<dbReference type="Proteomes" id="UP000276506">
    <property type="component" value="Unassembled WGS sequence"/>
</dbReference>
<protein>
    <submittedName>
        <fullName evidence="6">Type II/IV secretion system protein</fullName>
    </submittedName>
</protein>
<feature type="compositionally biased region" description="Basic and acidic residues" evidence="4">
    <location>
        <begin position="554"/>
        <end position="566"/>
    </location>
</feature>
<dbReference type="Gene3D" id="3.40.50.300">
    <property type="entry name" value="P-loop containing nucleotide triphosphate hydrolases"/>
    <property type="match status" value="1"/>
</dbReference>
<reference evidence="6 7" key="1">
    <citation type="submission" date="2018-10" db="EMBL/GenBank/DDBJ databases">
        <title>Transmission dynamics of multidrug resistant bacteria on intensive care unit surfaces.</title>
        <authorList>
            <person name="D'Souza A.W."/>
            <person name="Potter R.F."/>
            <person name="Wallace M."/>
            <person name="Shupe A."/>
            <person name="Patel S."/>
            <person name="Sun S."/>
            <person name="Gul D."/>
            <person name="Kwon J.H."/>
            <person name="Andleeb S."/>
            <person name="Burnham C.-A.D."/>
            <person name="Dantas G."/>
        </authorList>
    </citation>
    <scope>NUCLEOTIDE SEQUENCE [LARGE SCALE GENOMIC DNA]</scope>
    <source>
        <strain evidence="6 7">PX_177</strain>
    </source>
</reference>
<feature type="domain" description="Bacterial type II secretion system protein E" evidence="5">
    <location>
        <begin position="364"/>
        <end position="378"/>
    </location>
</feature>
<dbReference type="PANTHER" id="PTHR30258">
    <property type="entry name" value="TYPE II SECRETION SYSTEM PROTEIN GSPE-RELATED"/>
    <property type="match status" value="1"/>
</dbReference>
<proteinExistence type="inferred from homology"/>
<dbReference type="InterPro" id="IPR027417">
    <property type="entry name" value="P-loop_NTPase"/>
</dbReference>
<evidence type="ECO:0000313" key="7">
    <source>
        <dbReference type="Proteomes" id="UP000276506"/>
    </source>
</evidence>
<keyword evidence="3" id="KW-0067">ATP-binding</keyword>
<evidence type="ECO:0000313" key="6">
    <source>
        <dbReference type="EMBL" id="RRV04686.1"/>
    </source>
</evidence>
<dbReference type="CDD" id="cd01129">
    <property type="entry name" value="PulE-GspE-like"/>
    <property type="match status" value="1"/>
</dbReference>
<comment type="similarity">
    <text evidence="1">Belongs to the GSP E family.</text>
</comment>
<evidence type="ECO:0000256" key="4">
    <source>
        <dbReference type="SAM" id="MobiDB-lite"/>
    </source>
</evidence>
<dbReference type="Gene3D" id="3.30.450.90">
    <property type="match status" value="1"/>
</dbReference>
<dbReference type="InterPro" id="IPR001482">
    <property type="entry name" value="T2SS/T4SS_dom"/>
</dbReference>
<dbReference type="Pfam" id="PF00437">
    <property type="entry name" value="T2SSE"/>
    <property type="match status" value="1"/>
</dbReference>
<dbReference type="EMBL" id="RHQL01000021">
    <property type="protein sequence ID" value="RRV04686.1"/>
    <property type="molecule type" value="Genomic_DNA"/>
</dbReference>
<gene>
    <name evidence="6" type="ORF">EGJ28_21965</name>
</gene>
<evidence type="ECO:0000256" key="3">
    <source>
        <dbReference type="ARBA" id="ARBA00022840"/>
    </source>
</evidence>
<accession>A0A427DMU7</accession>